<dbReference type="InterPro" id="IPR002903">
    <property type="entry name" value="RsmH"/>
</dbReference>
<reference evidence="8 9" key="1">
    <citation type="submission" date="2019-05" db="EMBL/GenBank/DDBJ databases">
        <title>Verrucobacter flavum gen. nov., sp. nov. a new member of the family Verrucomicrobiaceae.</title>
        <authorList>
            <person name="Szuroczki S."/>
            <person name="Abbaszade G."/>
            <person name="Szabo A."/>
            <person name="Felfoldi T."/>
            <person name="Schumann P."/>
            <person name="Boka K."/>
            <person name="Keki Z."/>
            <person name="Toumi M."/>
            <person name="Toth E."/>
        </authorList>
    </citation>
    <scope>NUCLEOTIDE SEQUENCE [LARGE SCALE GENOMIC DNA]</scope>
    <source>
        <strain evidence="8 9">MG-N-17</strain>
    </source>
</reference>
<comment type="similarity">
    <text evidence="1 6">Belongs to the methyltransferase superfamily. RsmH family.</text>
</comment>
<comment type="catalytic activity">
    <reaction evidence="6">
        <text>cytidine(1402) in 16S rRNA + S-adenosyl-L-methionine = N(4)-methylcytidine(1402) in 16S rRNA + S-adenosyl-L-homocysteine + H(+)</text>
        <dbReference type="Rhea" id="RHEA:42928"/>
        <dbReference type="Rhea" id="RHEA-COMP:10286"/>
        <dbReference type="Rhea" id="RHEA-COMP:10287"/>
        <dbReference type="ChEBI" id="CHEBI:15378"/>
        <dbReference type="ChEBI" id="CHEBI:57856"/>
        <dbReference type="ChEBI" id="CHEBI:59789"/>
        <dbReference type="ChEBI" id="CHEBI:74506"/>
        <dbReference type="ChEBI" id="CHEBI:82748"/>
        <dbReference type="EC" id="2.1.1.199"/>
    </reaction>
</comment>
<evidence type="ECO:0000256" key="4">
    <source>
        <dbReference type="ARBA" id="ARBA00022679"/>
    </source>
</evidence>
<keyword evidence="3 6" id="KW-0489">Methyltransferase</keyword>
<feature type="compositionally biased region" description="Basic and acidic residues" evidence="7">
    <location>
        <begin position="1"/>
        <end position="13"/>
    </location>
</feature>
<comment type="caution">
    <text evidence="8">The sequence shown here is derived from an EMBL/GenBank/DDBJ whole genome shotgun (WGS) entry which is preliminary data.</text>
</comment>
<organism evidence="8 9">
    <name type="scientific">Phragmitibacter flavus</name>
    <dbReference type="NCBI Taxonomy" id="2576071"/>
    <lineage>
        <taxon>Bacteria</taxon>
        <taxon>Pseudomonadati</taxon>
        <taxon>Verrucomicrobiota</taxon>
        <taxon>Verrucomicrobiia</taxon>
        <taxon>Verrucomicrobiales</taxon>
        <taxon>Verrucomicrobiaceae</taxon>
        <taxon>Phragmitibacter</taxon>
    </lineage>
</organism>
<dbReference type="NCBIfam" id="TIGR00006">
    <property type="entry name" value="16S rRNA (cytosine(1402)-N(4))-methyltransferase RsmH"/>
    <property type="match status" value="1"/>
</dbReference>
<sequence length="332" mass="37090">MTRDGLRSRERFASVDSGSDPLTEAGRDYHVPVLPREVIEKLSPTKGMVFLDGTLGGGGHSELMLKSGARVIALDQDAEALAFARQRLSGFGEAFTAVQANFRDFARVLTEAGVDKVDGMLVDLGVSSHQLDEAARGFSFMQDGPLDMRMNPLEGRSAADWVNEEAEVELARILWEYGEMRDSRRVARALVKRRDEKPFETTGDLASFLSSVLPRHGKTHPATLSFQALRIAVNDELGALEQFLAEAPDWLKPGGKLAVISFHSLEDRIVKRAFLRYAMEWLDRPEWPEPRRNPEYCLKVLTRKPLEAAEDEVKINARSRSARLRVAERIGS</sequence>
<comment type="function">
    <text evidence="6">Specifically methylates the N4 position of cytidine in position 1402 (C1402) of 16S rRNA.</text>
</comment>
<dbReference type="PIRSF" id="PIRSF004486">
    <property type="entry name" value="MraW"/>
    <property type="match status" value="1"/>
</dbReference>
<accession>A0A5R8K9M4</accession>
<evidence type="ECO:0000256" key="2">
    <source>
        <dbReference type="ARBA" id="ARBA00022552"/>
    </source>
</evidence>
<dbReference type="GO" id="GO:0071424">
    <property type="term" value="F:rRNA (cytosine-N4-)-methyltransferase activity"/>
    <property type="evidence" value="ECO:0007669"/>
    <property type="project" value="UniProtKB-UniRule"/>
</dbReference>
<keyword evidence="6" id="KW-0963">Cytoplasm</keyword>
<dbReference type="Gene3D" id="1.10.150.170">
    <property type="entry name" value="Putative methyltransferase TM0872, insert domain"/>
    <property type="match status" value="1"/>
</dbReference>
<feature type="binding site" evidence="6">
    <location>
        <position position="130"/>
    </location>
    <ligand>
        <name>S-adenosyl-L-methionine</name>
        <dbReference type="ChEBI" id="CHEBI:59789"/>
    </ligand>
</feature>
<dbReference type="AlphaFoldDB" id="A0A5R8K9M4"/>
<evidence type="ECO:0000313" key="9">
    <source>
        <dbReference type="Proteomes" id="UP000306196"/>
    </source>
</evidence>
<evidence type="ECO:0000256" key="1">
    <source>
        <dbReference type="ARBA" id="ARBA00010396"/>
    </source>
</evidence>
<feature type="binding site" evidence="6">
    <location>
        <position position="102"/>
    </location>
    <ligand>
        <name>S-adenosyl-L-methionine</name>
        <dbReference type="ChEBI" id="CHEBI:59789"/>
    </ligand>
</feature>
<protein>
    <recommendedName>
        <fullName evidence="6">Ribosomal RNA small subunit methyltransferase H</fullName>
        <ecNumber evidence="6">2.1.1.199</ecNumber>
    </recommendedName>
    <alternativeName>
        <fullName evidence="6">16S rRNA m(4)C1402 methyltransferase</fullName>
    </alternativeName>
    <alternativeName>
        <fullName evidence="6">rRNA (cytosine-N(4)-)-methyltransferase RsmH</fullName>
    </alternativeName>
</protein>
<feature type="binding site" evidence="6">
    <location>
        <begin position="58"/>
        <end position="60"/>
    </location>
    <ligand>
        <name>S-adenosyl-L-methionine</name>
        <dbReference type="ChEBI" id="CHEBI:59789"/>
    </ligand>
</feature>
<evidence type="ECO:0000256" key="7">
    <source>
        <dbReference type="SAM" id="MobiDB-lite"/>
    </source>
</evidence>
<keyword evidence="9" id="KW-1185">Reference proteome</keyword>
<evidence type="ECO:0000313" key="8">
    <source>
        <dbReference type="EMBL" id="TLD69014.1"/>
    </source>
</evidence>
<dbReference type="PANTHER" id="PTHR11265:SF0">
    <property type="entry name" value="12S RRNA N4-METHYLCYTIDINE METHYLTRANSFERASE"/>
    <property type="match status" value="1"/>
</dbReference>
<keyword evidence="2 6" id="KW-0698">rRNA processing</keyword>
<name>A0A5R8K9M4_9BACT</name>
<dbReference type="SUPFAM" id="SSF53335">
    <property type="entry name" value="S-adenosyl-L-methionine-dependent methyltransferases"/>
    <property type="match status" value="1"/>
</dbReference>
<evidence type="ECO:0000256" key="6">
    <source>
        <dbReference type="HAMAP-Rule" id="MF_01007"/>
    </source>
</evidence>
<evidence type="ECO:0000256" key="3">
    <source>
        <dbReference type="ARBA" id="ARBA00022603"/>
    </source>
</evidence>
<feature type="binding site" evidence="6">
    <location>
        <position position="123"/>
    </location>
    <ligand>
        <name>S-adenosyl-L-methionine</name>
        <dbReference type="ChEBI" id="CHEBI:59789"/>
    </ligand>
</feature>
<dbReference type="InterPro" id="IPR023397">
    <property type="entry name" value="SAM-dep_MeTrfase_MraW_recog"/>
</dbReference>
<dbReference type="Gene3D" id="3.40.50.150">
    <property type="entry name" value="Vaccinia Virus protein VP39"/>
    <property type="match status" value="1"/>
</dbReference>
<dbReference type="GO" id="GO:0070475">
    <property type="term" value="P:rRNA base methylation"/>
    <property type="evidence" value="ECO:0007669"/>
    <property type="project" value="UniProtKB-UniRule"/>
</dbReference>
<dbReference type="InterPro" id="IPR029063">
    <property type="entry name" value="SAM-dependent_MTases_sf"/>
</dbReference>
<feature type="region of interest" description="Disordered" evidence="7">
    <location>
        <begin position="1"/>
        <end position="27"/>
    </location>
</feature>
<gene>
    <name evidence="6 8" type="primary">rsmH</name>
    <name evidence="8" type="ORF">FEM03_20255</name>
</gene>
<dbReference type="Proteomes" id="UP000306196">
    <property type="component" value="Unassembled WGS sequence"/>
</dbReference>
<dbReference type="PANTHER" id="PTHR11265">
    <property type="entry name" value="S-ADENOSYL-METHYLTRANSFERASE MRAW"/>
    <property type="match status" value="1"/>
</dbReference>
<dbReference type="GO" id="GO:0005737">
    <property type="term" value="C:cytoplasm"/>
    <property type="evidence" value="ECO:0007669"/>
    <property type="project" value="UniProtKB-SubCell"/>
</dbReference>
<evidence type="ECO:0000256" key="5">
    <source>
        <dbReference type="ARBA" id="ARBA00022691"/>
    </source>
</evidence>
<comment type="subcellular location">
    <subcellularLocation>
        <location evidence="6">Cytoplasm</location>
    </subcellularLocation>
</comment>
<dbReference type="OrthoDB" id="9806637at2"/>
<dbReference type="HAMAP" id="MF_01007">
    <property type="entry name" value="16SrRNA_methyltr_H"/>
    <property type="match status" value="1"/>
</dbReference>
<dbReference type="EMBL" id="VAUV01000017">
    <property type="protein sequence ID" value="TLD69014.1"/>
    <property type="molecule type" value="Genomic_DNA"/>
</dbReference>
<dbReference type="SUPFAM" id="SSF81799">
    <property type="entry name" value="Putative methyltransferase TM0872, insert domain"/>
    <property type="match status" value="1"/>
</dbReference>
<dbReference type="Pfam" id="PF01795">
    <property type="entry name" value="Methyltransf_5"/>
    <property type="match status" value="1"/>
</dbReference>
<keyword evidence="5 6" id="KW-0949">S-adenosyl-L-methionine</keyword>
<keyword evidence="4 6" id="KW-0808">Transferase</keyword>
<proteinExistence type="inferred from homology"/>
<dbReference type="EC" id="2.1.1.199" evidence="6"/>
<feature type="binding site" evidence="6">
    <location>
        <position position="75"/>
    </location>
    <ligand>
        <name>S-adenosyl-L-methionine</name>
        <dbReference type="ChEBI" id="CHEBI:59789"/>
    </ligand>
</feature>